<evidence type="ECO:0000313" key="2">
    <source>
        <dbReference type="EMBL" id="MFD2740822.1"/>
    </source>
</evidence>
<dbReference type="RefSeq" id="WP_386375249.1">
    <property type="nucleotide sequence ID" value="NZ_JBHUMP010000014.1"/>
</dbReference>
<proteinExistence type="predicted"/>
<sequence length="157" mass="17589">MSRERRPVASALQIGPARVLDAGRVAEVMGQANDRLAWLPRLISRAEELHLVGGMIDQGWVEVARGEDGIVGFLAREAREIHGLYLLPYAQGRGIARRLMDSAKAQSDNLGLWSFEANARATRFYRRAGFVEVRRSDGNGNDVGLPDIRFEWQRETD</sequence>
<dbReference type="Proteomes" id="UP001597474">
    <property type="component" value="Unassembled WGS sequence"/>
</dbReference>
<evidence type="ECO:0000259" key="1">
    <source>
        <dbReference type="PROSITE" id="PS51186"/>
    </source>
</evidence>
<keyword evidence="2" id="KW-0012">Acyltransferase</keyword>
<evidence type="ECO:0000313" key="3">
    <source>
        <dbReference type="Proteomes" id="UP001597474"/>
    </source>
</evidence>
<accession>A0ABW5U4K2</accession>
<dbReference type="EMBL" id="JBHUMP010000014">
    <property type="protein sequence ID" value="MFD2740822.1"/>
    <property type="molecule type" value="Genomic_DNA"/>
</dbReference>
<dbReference type="GO" id="GO:0016746">
    <property type="term" value="F:acyltransferase activity"/>
    <property type="evidence" value="ECO:0007669"/>
    <property type="project" value="UniProtKB-KW"/>
</dbReference>
<dbReference type="PROSITE" id="PS51186">
    <property type="entry name" value="GNAT"/>
    <property type="match status" value="1"/>
</dbReference>
<keyword evidence="3" id="KW-1185">Reference proteome</keyword>
<dbReference type="EC" id="2.3.-.-" evidence="2"/>
<protein>
    <submittedName>
        <fullName evidence="2">GNAT family N-acetyltransferase</fullName>
        <ecNumber evidence="2">2.3.-.-</ecNumber>
    </submittedName>
</protein>
<name>A0ABW5U4K2_9RHOB</name>
<dbReference type="Gene3D" id="3.40.630.30">
    <property type="match status" value="1"/>
</dbReference>
<gene>
    <name evidence="2" type="ORF">ACFSUD_14660</name>
</gene>
<reference evidence="3" key="1">
    <citation type="journal article" date="2019" name="Int. J. Syst. Evol. Microbiol.">
        <title>The Global Catalogue of Microorganisms (GCM) 10K type strain sequencing project: providing services to taxonomists for standard genome sequencing and annotation.</title>
        <authorList>
            <consortium name="The Broad Institute Genomics Platform"/>
            <consortium name="The Broad Institute Genome Sequencing Center for Infectious Disease"/>
            <person name="Wu L."/>
            <person name="Ma J."/>
        </authorList>
    </citation>
    <scope>NUCLEOTIDE SEQUENCE [LARGE SCALE GENOMIC DNA]</scope>
    <source>
        <strain evidence="3">TISTR 2562</strain>
    </source>
</reference>
<comment type="caution">
    <text evidence="2">The sequence shown here is derived from an EMBL/GenBank/DDBJ whole genome shotgun (WGS) entry which is preliminary data.</text>
</comment>
<dbReference type="CDD" id="cd04301">
    <property type="entry name" value="NAT_SF"/>
    <property type="match status" value="1"/>
</dbReference>
<keyword evidence="2" id="KW-0808">Transferase</keyword>
<dbReference type="InterPro" id="IPR016181">
    <property type="entry name" value="Acyl_CoA_acyltransferase"/>
</dbReference>
<organism evidence="2 3">
    <name type="scientific">Sulfitobacter aestuarii</name>
    <dbReference type="NCBI Taxonomy" id="2161676"/>
    <lineage>
        <taxon>Bacteria</taxon>
        <taxon>Pseudomonadati</taxon>
        <taxon>Pseudomonadota</taxon>
        <taxon>Alphaproteobacteria</taxon>
        <taxon>Rhodobacterales</taxon>
        <taxon>Roseobacteraceae</taxon>
        <taxon>Sulfitobacter</taxon>
    </lineage>
</organism>
<feature type="domain" description="N-acetyltransferase" evidence="1">
    <location>
        <begin position="12"/>
        <end position="155"/>
    </location>
</feature>
<dbReference type="SUPFAM" id="SSF55729">
    <property type="entry name" value="Acyl-CoA N-acyltransferases (Nat)"/>
    <property type="match status" value="1"/>
</dbReference>
<dbReference type="InterPro" id="IPR000182">
    <property type="entry name" value="GNAT_dom"/>
</dbReference>
<dbReference type="Pfam" id="PF13508">
    <property type="entry name" value="Acetyltransf_7"/>
    <property type="match status" value="1"/>
</dbReference>